<keyword evidence="4 7" id="KW-0812">Transmembrane</keyword>
<dbReference type="AlphaFoldDB" id="A0A3D9I2T4"/>
<organism evidence="9 10">
    <name type="scientific">Cohnella lupini</name>
    <dbReference type="NCBI Taxonomy" id="1294267"/>
    <lineage>
        <taxon>Bacteria</taxon>
        <taxon>Bacillati</taxon>
        <taxon>Bacillota</taxon>
        <taxon>Bacilli</taxon>
        <taxon>Bacillales</taxon>
        <taxon>Paenibacillaceae</taxon>
        <taxon>Cohnella</taxon>
    </lineage>
</organism>
<evidence type="ECO:0000256" key="3">
    <source>
        <dbReference type="ARBA" id="ARBA00022475"/>
    </source>
</evidence>
<evidence type="ECO:0000256" key="5">
    <source>
        <dbReference type="ARBA" id="ARBA00022989"/>
    </source>
</evidence>
<sequence>MWIDYAKDSLLIAGRIATIYPLMLIIGLVMGKRSLGELPVFDFLVILSLGSVIGADIAEPSVNHIHIAIAIILIGLLQRIVSSLSIKWRKFGKLISFEPTVVIHQGNLLVHNLKKARYSIDNILQMLREKDIFHLTDVEFAVLEANGKLTVYKKSPKSAPTLEELGLIRMQSDLSYPLIVEGTVYKNTLSYIKKDTTWLNSQLQAKGVRQDDIFYASVDDKGNIYISDATLVNPPPIRH</sequence>
<comment type="subcellular location">
    <subcellularLocation>
        <location evidence="1">Cell membrane</location>
        <topology evidence="1">Multi-pass membrane protein</topology>
    </subcellularLocation>
</comment>
<evidence type="ECO:0000256" key="2">
    <source>
        <dbReference type="ARBA" id="ARBA00006448"/>
    </source>
</evidence>
<dbReference type="GO" id="GO:0005886">
    <property type="term" value="C:plasma membrane"/>
    <property type="evidence" value="ECO:0007669"/>
    <property type="project" value="UniProtKB-SubCell"/>
</dbReference>
<accession>A0A3D9I2T4</accession>
<name>A0A3D9I2T4_9BACL</name>
<dbReference type="Gene3D" id="3.30.240.20">
    <property type="entry name" value="bsu07140 like domains"/>
    <property type="match status" value="2"/>
</dbReference>
<feature type="transmembrane region" description="Helical" evidence="7">
    <location>
        <begin position="38"/>
        <end position="58"/>
    </location>
</feature>
<proteinExistence type="inferred from homology"/>
<gene>
    <name evidence="9" type="ORF">DFP95_11518</name>
</gene>
<comment type="similarity">
    <text evidence="2">Belongs to the UPF0702 family.</text>
</comment>
<feature type="domain" description="YetF C-terminal" evidence="8">
    <location>
        <begin position="87"/>
        <end position="218"/>
    </location>
</feature>
<evidence type="ECO:0000256" key="1">
    <source>
        <dbReference type="ARBA" id="ARBA00004651"/>
    </source>
</evidence>
<dbReference type="PANTHER" id="PTHR34582">
    <property type="entry name" value="UPF0702 TRANSMEMBRANE PROTEIN YCAP"/>
    <property type="match status" value="1"/>
</dbReference>
<dbReference type="Pfam" id="PF04239">
    <property type="entry name" value="DUF421"/>
    <property type="match status" value="1"/>
</dbReference>
<dbReference type="InterPro" id="IPR023090">
    <property type="entry name" value="UPF0702_alpha/beta_dom_sf"/>
</dbReference>
<protein>
    <submittedName>
        <fullName evidence="9">Uncharacterized membrane protein YcaP (DUF421 family)</fullName>
    </submittedName>
</protein>
<keyword evidence="5 7" id="KW-1133">Transmembrane helix</keyword>
<dbReference type="EMBL" id="QRDY01000015">
    <property type="protein sequence ID" value="RED55955.1"/>
    <property type="molecule type" value="Genomic_DNA"/>
</dbReference>
<dbReference type="InterPro" id="IPR007353">
    <property type="entry name" value="DUF421"/>
</dbReference>
<feature type="transmembrane region" description="Helical" evidence="7">
    <location>
        <begin position="64"/>
        <end position="81"/>
    </location>
</feature>
<evidence type="ECO:0000259" key="8">
    <source>
        <dbReference type="Pfam" id="PF04239"/>
    </source>
</evidence>
<evidence type="ECO:0000313" key="9">
    <source>
        <dbReference type="EMBL" id="RED55955.1"/>
    </source>
</evidence>
<keyword evidence="6 7" id="KW-0472">Membrane</keyword>
<comment type="caution">
    <text evidence="9">The sequence shown here is derived from an EMBL/GenBank/DDBJ whole genome shotgun (WGS) entry which is preliminary data.</text>
</comment>
<evidence type="ECO:0000256" key="7">
    <source>
        <dbReference type="SAM" id="Phobius"/>
    </source>
</evidence>
<dbReference type="Proteomes" id="UP000256869">
    <property type="component" value="Unassembled WGS sequence"/>
</dbReference>
<keyword evidence="3" id="KW-1003">Cell membrane</keyword>
<evidence type="ECO:0000256" key="4">
    <source>
        <dbReference type="ARBA" id="ARBA00022692"/>
    </source>
</evidence>
<evidence type="ECO:0000256" key="6">
    <source>
        <dbReference type="ARBA" id="ARBA00023136"/>
    </source>
</evidence>
<dbReference type="PANTHER" id="PTHR34582:SF6">
    <property type="entry name" value="UPF0702 TRANSMEMBRANE PROTEIN YCAP"/>
    <property type="match status" value="1"/>
</dbReference>
<feature type="transmembrane region" description="Helical" evidence="7">
    <location>
        <begin position="12"/>
        <end position="31"/>
    </location>
</feature>
<keyword evidence="10" id="KW-1185">Reference proteome</keyword>
<reference evidence="9 10" key="1">
    <citation type="submission" date="2018-07" db="EMBL/GenBank/DDBJ databases">
        <title>Genomic Encyclopedia of Type Strains, Phase III (KMG-III): the genomes of soil and plant-associated and newly described type strains.</title>
        <authorList>
            <person name="Whitman W."/>
        </authorList>
    </citation>
    <scope>NUCLEOTIDE SEQUENCE [LARGE SCALE GENOMIC DNA]</scope>
    <source>
        <strain evidence="9 10">CECT 8236</strain>
    </source>
</reference>
<evidence type="ECO:0000313" key="10">
    <source>
        <dbReference type="Proteomes" id="UP000256869"/>
    </source>
</evidence>